<sequence>MTPTVDVEVTSDTTARATLADANVPPMDLEATETKSLEFVVFEFLAGVAKGQDSDVEVVYRKGENSRFLTVTPDGKAETRTPSAPMPAVAPAATEPAPETTPAPPAGPVVVSAERITDERPAQPVQAPTPAPAQAVPRPVPPQPIQVPTQPVSRPVAAPTPPSVGQRPAEPVTGPITGPITGPLDGLSQLSAPRANTASSDPARLGVRGRINAMLGLKLAPKSDSLEMRLRGAQQAIARTLPEGALVTFANVKGGVGKTPMSISLAETLAEHRGPATVTCLDLGEVGGSFADRVAVPPEQGQDVVSLLAGIDPAATDVRPATLARFLTRQPSGSDVVAGRAGAETSLSFDDAAALGAIIGRHRDLLVADTGNSSLAGSWRWAITAAHVVVVPVPLRRDAAVAAQRTLATIGAVRPDVLARTVVVITDGPGDAPMVETEAVDAFSALRVPVCRMPFEPLFASGERIALTQLRRETRDALTVLAATVVDLMAGAVH</sequence>
<feature type="region of interest" description="Disordered" evidence="1">
    <location>
        <begin position="73"/>
        <end position="108"/>
    </location>
</feature>
<dbReference type="GO" id="GO:0051782">
    <property type="term" value="P:negative regulation of cell division"/>
    <property type="evidence" value="ECO:0007669"/>
    <property type="project" value="TreeGrafter"/>
</dbReference>
<dbReference type="EMBL" id="KX443401">
    <property type="protein sequence ID" value="ARX60067.1"/>
    <property type="molecule type" value="Genomic_DNA"/>
</dbReference>
<protein>
    <submittedName>
        <fullName evidence="2">Putative Soj family ATPase</fullName>
    </submittedName>
</protein>
<dbReference type="Gene3D" id="3.40.50.300">
    <property type="entry name" value="P-loop containing nucleotide triphosphate hydrolases"/>
    <property type="match status" value="1"/>
</dbReference>
<dbReference type="GO" id="GO:0005829">
    <property type="term" value="C:cytosol"/>
    <property type="evidence" value="ECO:0007669"/>
    <property type="project" value="TreeGrafter"/>
</dbReference>
<keyword evidence="2" id="KW-0614">Plasmid</keyword>
<accession>A0A1Z1UX67</accession>
<dbReference type="PANTHER" id="PTHR43384:SF14">
    <property type="entry name" value="ESX-1 SECRETION-ASSOCIATED PROTEIN ESPI"/>
    <property type="match status" value="1"/>
</dbReference>
<feature type="compositionally biased region" description="Low complexity" evidence="1">
    <location>
        <begin position="122"/>
        <end position="137"/>
    </location>
</feature>
<geneLocation type="plasmid" evidence="2">
    <name>pVAPN1572</name>
</geneLocation>
<proteinExistence type="predicted"/>
<name>A0A1Z1UX67_RHOHA</name>
<feature type="region of interest" description="Disordered" evidence="1">
    <location>
        <begin position="120"/>
        <end position="202"/>
    </location>
</feature>
<dbReference type="RefSeq" id="WP_172687758.1">
    <property type="nucleotide sequence ID" value="NZ_KX443401.1"/>
</dbReference>
<gene>
    <name evidence="2" type="ORF">pVAPN1572_0300</name>
</gene>
<dbReference type="InterPro" id="IPR050625">
    <property type="entry name" value="ParA/MinD_ATPase"/>
</dbReference>
<dbReference type="InterPro" id="IPR027417">
    <property type="entry name" value="P-loop_NTPase"/>
</dbReference>
<feature type="compositionally biased region" description="Polar residues" evidence="1">
    <location>
        <begin position="188"/>
        <end position="200"/>
    </location>
</feature>
<dbReference type="GO" id="GO:0005524">
    <property type="term" value="F:ATP binding"/>
    <property type="evidence" value="ECO:0007669"/>
    <property type="project" value="TreeGrafter"/>
</dbReference>
<reference evidence="2" key="1">
    <citation type="journal article" date="2017" name="Genome Biol. Evol.">
        <title>Comparative Genomics of Rhodococcus equi Virulence Plasmids Indicates Host-Driven Evolution of the vap Pathogenicity Island.</title>
        <authorList>
            <person name="MacArthur I."/>
            <person name="Anastasi E."/>
            <person name="Alvarez S."/>
            <person name="Scortti M."/>
            <person name="Vazquez-Boland J.A."/>
        </authorList>
    </citation>
    <scope>NUCLEOTIDE SEQUENCE</scope>
    <source>
        <strain evidence="2">PAM1572</strain>
        <plasmid evidence="2">pVAPN1572</plasmid>
    </source>
</reference>
<organism evidence="2">
    <name type="scientific">Rhodococcus hoagii</name>
    <name type="common">Corynebacterium equii</name>
    <dbReference type="NCBI Taxonomy" id="43767"/>
    <lineage>
        <taxon>Bacteria</taxon>
        <taxon>Bacillati</taxon>
        <taxon>Actinomycetota</taxon>
        <taxon>Actinomycetes</taxon>
        <taxon>Mycobacteriales</taxon>
        <taxon>Nocardiaceae</taxon>
        <taxon>Prescottella</taxon>
    </lineage>
</organism>
<evidence type="ECO:0000313" key="2">
    <source>
        <dbReference type="EMBL" id="ARX60067.1"/>
    </source>
</evidence>
<evidence type="ECO:0000256" key="1">
    <source>
        <dbReference type="SAM" id="MobiDB-lite"/>
    </source>
</evidence>
<feature type="compositionally biased region" description="Low complexity" evidence="1">
    <location>
        <begin position="81"/>
        <end position="98"/>
    </location>
</feature>
<dbReference type="AlphaFoldDB" id="A0A1Z1UX67"/>
<dbReference type="SUPFAM" id="SSF52540">
    <property type="entry name" value="P-loop containing nucleoside triphosphate hydrolases"/>
    <property type="match status" value="1"/>
</dbReference>
<dbReference type="GO" id="GO:0016887">
    <property type="term" value="F:ATP hydrolysis activity"/>
    <property type="evidence" value="ECO:0007669"/>
    <property type="project" value="TreeGrafter"/>
</dbReference>
<dbReference type="GO" id="GO:0009898">
    <property type="term" value="C:cytoplasmic side of plasma membrane"/>
    <property type="evidence" value="ECO:0007669"/>
    <property type="project" value="TreeGrafter"/>
</dbReference>
<dbReference type="PANTHER" id="PTHR43384">
    <property type="entry name" value="SEPTUM SITE-DETERMINING PROTEIN MIND HOMOLOG, CHLOROPLASTIC-RELATED"/>
    <property type="match status" value="1"/>
</dbReference>